<evidence type="ECO:0000256" key="3">
    <source>
        <dbReference type="ARBA" id="ARBA00022840"/>
    </source>
</evidence>
<evidence type="ECO:0000259" key="4">
    <source>
        <dbReference type="PROSITE" id="PS50893"/>
    </source>
</evidence>
<dbReference type="PANTHER" id="PTHR42939">
    <property type="entry name" value="ABC TRANSPORTER ATP-BINDING PROTEIN ALBC-RELATED"/>
    <property type="match status" value="1"/>
</dbReference>
<dbReference type="InterPro" id="IPR027417">
    <property type="entry name" value="P-loop_NTPase"/>
</dbReference>
<evidence type="ECO:0000313" key="6">
    <source>
        <dbReference type="Proteomes" id="UP000616201"/>
    </source>
</evidence>
<keyword evidence="2" id="KW-0547">Nucleotide-binding</keyword>
<proteinExistence type="predicted"/>
<dbReference type="Gene3D" id="3.40.50.300">
    <property type="entry name" value="P-loop containing nucleotide triphosphate hydrolases"/>
    <property type="match status" value="1"/>
</dbReference>
<sequence>MIELKNLSLSFGAKQVLHSLNFQFEDGKVYGIVGENGAGKTSLFRCIAGLENYSGAIEEHPAPLKNYLGYLASEPFFLPKVTGEEYVLLLAEARKWKIDSAEKFNLFQLPLKEFASQYSTGMKKKLALTAVLAQNNDWFILDEPFNGLDLQSNIVLTDLILQLKAKSKTILIASHIFSTLKDTCDEIILLSKGNFLEVVRKEDFDRLEIKLKEDILSHNFDFLNY</sequence>
<dbReference type="GO" id="GO:0016887">
    <property type="term" value="F:ATP hydrolysis activity"/>
    <property type="evidence" value="ECO:0007669"/>
    <property type="project" value="InterPro"/>
</dbReference>
<dbReference type="RefSeq" id="WP_196936046.1">
    <property type="nucleotide sequence ID" value="NZ_MU158698.1"/>
</dbReference>
<dbReference type="Pfam" id="PF00005">
    <property type="entry name" value="ABC_tran"/>
    <property type="match status" value="1"/>
</dbReference>
<reference evidence="5" key="1">
    <citation type="submission" date="2018-02" db="EMBL/GenBank/DDBJ databases">
        <authorList>
            <person name="Vasarhelyi B.M."/>
            <person name="Deshmukh S."/>
            <person name="Balint B."/>
            <person name="Kukolya J."/>
        </authorList>
    </citation>
    <scope>NUCLEOTIDE SEQUENCE</scope>
    <source>
        <strain evidence="5">KB22</strain>
    </source>
</reference>
<dbReference type="AlphaFoldDB" id="A0A928YR77"/>
<comment type="caution">
    <text evidence="5">The sequence shown here is derived from an EMBL/GenBank/DDBJ whole genome shotgun (WGS) entry which is preliminary data.</text>
</comment>
<dbReference type="InterPro" id="IPR051782">
    <property type="entry name" value="ABC_Transporter_VariousFunc"/>
</dbReference>
<dbReference type="GO" id="GO:0005524">
    <property type="term" value="F:ATP binding"/>
    <property type="evidence" value="ECO:0007669"/>
    <property type="project" value="UniProtKB-KW"/>
</dbReference>
<dbReference type="SUPFAM" id="SSF52540">
    <property type="entry name" value="P-loop containing nucleoside triphosphate hydrolases"/>
    <property type="match status" value="1"/>
</dbReference>
<feature type="domain" description="ABC transporter" evidence="4">
    <location>
        <begin position="2"/>
        <end position="217"/>
    </location>
</feature>
<gene>
    <name evidence="5" type="ORF">C4F49_13530</name>
</gene>
<keyword evidence="6" id="KW-1185">Reference proteome</keyword>
<dbReference type="SMART" id="SM00382">
    <property type="entry name" value="AAA"/>
    <property type="match status" value="1"/>
</dbReference>
<dbReference type="PANTHER" id="PTHR42939:SF1">
    <property type="entry name" value="ABC TRANSPORTER ATP-BINDING PROTEIN ALBC-RELATED"/>
    <property type="match status" value="1"/>
</dbReference>
<dbReference type="Proteomes" id="UP000616201">
    <property type="component" value="Unassembled WGS sequence"/>
</dbReference>
<evidence type="ECO:0000313" key="5">
    <source>
        <dbReference type="EMBL" id="MBE8714704.1"/>
    </source>
</evidence>
<organism evidence="5 6">
    <name type="scientific">Sphingobacterium hungaricum</name>
    <dbReference type="NCBI Taxonomy" id="2082723"/>
    <lineage>
        <taxon>Bacteria</taxon>
        <taxon>Pseudomonadati</taxon>
        <taxon>Bacteroidota</taxon>
        <taxon>Sphingobacteriia</taxon>
        <taxon>Sphingobacteriales</taxon>
        <taxon>Sphingobacteriaceae</taxon>
        <taxon>Sphingobacterium</taxon>
    </lineage>
</organism>
<evidence type="ECO:0000256" key="1">
    <source>
        <dbReference type="ARBA" id="ARBA00022448"/>
    </source>
</evidence>
<accession>A0A928YR77</accession>
<dbReference type="InterPro" id="IPR003439">
    <property type="entry name" value="ABC_transporter-like_ATP-bd"/>
</dbReference>
<name>A0A928YR77_9SPHI</name>
<keyword evidence="3 5" id="KW-0067">ATP-binding</keyword>
<dbReference type="CDD" id="cd03230">
    <property type="entry name" value="ABC_DR_subfamily_A"/>
    <property type="match status" value="1"/>
</dbReference>
<dbReference type="InterPro" id="IPR003593">
    <property type="entry name" value="AAA+_ATPase"/>
</dbReference>
<keyword evidence="1" id="KW-0813">Transport</keyword>
<evidence type="ECO:0000256" key="2">
    <source>
        <dbReference type="ARBA" id="ARBA00022741"/>
    </source>
</evidence>
<protein>
    <submittedName>
        <fullName evidence="5">ABC transporter ATP-binding protein</fullName>
    </submittedName>
</protein>
<dbReference type="PROSITE" id="PS50893">
    <property type="entry name" value="ABC_TRANSPORTER_2"/>
    <property type="match status" value="1"/>
</dbReference>
<dbReference type="EMBL" id="PRDK01000007">
    <property type="protein sequence ID" value="MBE8714704.1"/>
    <property type="molecule type" value="Genomic_DNA"/>
</dbReference>